<proteinExistence type="predicted"/>
<accession>A0ABS0AXA8</accession>
<dbReference type="Gene3D" id="1.10.260.40">
    <property type="entry name" value="lambda repressor-like DNA-binding domains"/>
    <property type="match status" value="1"/>
</dbReference>
<dbReference type="EMBL" id="JAAEJV010000001">
    <property type="protein sequence ID" value="MBF5058605.1"/>
    <property type="molecule type" value="Genomic_DNA"/>
</dbReference>
<feature type="domain" description="HTH cro/C1-type" evidence="1">
    <location>
        <begin position="30"/>
        <end position="81"/>
    </location>
</feature>
<dbReference type="PROSITE" id="PS50943">
    <property type="entry name" value="HTH_CROC1"/>
    <property type="match status" value="1"/>
</dbReference>
<protein>
    <recommendedName>
        <fullName evidence="1">HTH cro/C1-type domain-containing protein</fullName>
    </recommendedName>
</protein>
<dbReference type="Pfam" id="PF01381">
    <property type="entry name" value="HTH_3"/>
    <property type="match status" value="1"/>
</dbReference>
<evidence type="ECO:0000259" key="1">
    <source>
        <dbReference type="PROSITE" id="PS50943"/>
    </source>
</evidence>
<evidence type="ECO:0000313" key="3">
    <source>
        <dbReference type="Proteomes" id="UP001194714"/>
    </source>
</evidence>
<reference evidence="2 3" key="1">
    <citation type="submission" date="2020-01" db="EMBL/GenBank/DDBJ databases">
        <title>Draft genome sequence of Cand. Neptunochlamydia vexilliferae K9.</title>
        <authorList>
            <person name="Schulz F."/>
            <person name="Koestlbacher S."/>
            <person name="Wascher F."/>
            <person name="Pizzetti I."/>
            <person name="Horn M."/>
        </authorList>
    </citation>
    <scope>NUCLEOTIDE SEQUENCE [LARGE SCALE GENOMIC DNA]</scope>
    <source>
        <strain evidence="2 3">K9</strain>
    </source>
</reference>
<name>A0ABS0AXA8_9BACT</name>
<dbReference type="Proteomes" id="UP001194714">
    <property type="component" value="Unassembled WGS sequence"/>
</dbReference>
<organism evidence="2 3">
    <name type="scientific">Candidatus Neptunichlamydia vexilliferae</name>
    <dbReference type="NCBI Taxonomy" id="1651774"/>
    <lineage>
        <taxon>Bacteria</taxon>
        <taxon>Pseudomonadati</taxon>
        <taxon>Chlamydiota</taxon>
        <taxon>Chlamydiia</taxon>
        <taxon>Parachlamydiales</taxon>
        <taxon>Simkaniaceae</taxon>
        <taxon>Candidatus Neptunichlamydia</taxon>
    </lineage>
</organism>
<dbReference type="SUPFAM" id="SSF47413">
    <property type="entry name" value="lambda repressor-like DNA-binding domains"/>
    <property type="match status" value="1"/>
</dbReference>
<dbReference type="CDD" id="cd00093">
    <property type="entry name" value="HTH_XRE"/>
    <property type="match status" value="1"/>
</dbReference>
<dbReference type="InterPro" id="IPR001387">
    <property type="entry name" value="Cro/C1-type_HTH"/>
</dbReference>
<dbReference type="InterPro" id="IPR010982">
    <property type="entry name" value="Lambda_DNA-bd_dom_sf"/>
</dbReference>
<keyword evidence="3" id="KW-1185">Reference proteome</keyword>
<evidence type="ECO:0000313" key="2">
    <source>
        <dbReference type="EMBL" id="MBF5058605.1"/>
    </source>
</evidence>
<comment type="caution">
    <text evidence="2">The sequence shown here is derived from an EMBL/GenBank/DDBJ whole genome shotgun (WGS) entry which is preliminary data.</text>
</comment>
<gene>
    <name evidence="2" type="ORF">NEPTK9_000102</name>
</gene>
<sequence>MAIRDTIMTLFLITPGEMSGHLAKRARGKRLALNLSQKTLSERSKVSLSVIKKFEKTGKISLQSLLKIALVLDALEPFKDLFGQKIADTSLETLLEEKERKRGRR</sequence>